<evidence type="ECO:0000313" key="1">
    <source>
        <dbReference type="EMBL" id="CZE48444.1"/>
    </source>
</evidence>
<dbReference type="AlphaFoldDB" id="A0A128EHX8"/>
<keyword evidence="2" id="KW-1185">Reference proteome</keyword>
<evidence type="ECO:0000313" key="2">
    <source>
        <dbReference type="Proteomes" id="UP000069632"/>
    </source>
</evidence>
<dbReference type="EMBL" id="FIZP01000008">
    <property type="protein sequence ID" value="CZE48444.1"/>
    <property type="molecule type" value="Genomic_DNA"/>
</dbReference>
<organism evidence="1 2">
    <name type="scientific">Campylobacter geochelonis</name>
    <dbReference type="NCBI Taxonomy" id="1780362"/>
    <lineage>
        <taxon>Bacteria</taxon>
        <taxon>Pseudomonadati</taxon>
        <taxon>Campylobacterota</taxon>
        <taxon>Epsilonproteobacteria</taxon>
        <taxon>Campylobacterales</taxon>
        <taxon>Campylobacteraceae</taxon>
        <taxon>Campylobacter</taxon>
    </lineage>
</organism>
<dbReference type="RefSeq" id="WP_075540371.1">
    <property type="nucleotide sequence ID" value="NZ_CP053844.1"/>
</dbReference>
<protein>
    <submittedName>
        <fullName evidence="1">Uncharacterized protein</fullName>
    </submittedName>
</protein>
<accession>A0A128EHX8</accession>
<sequence>MSIKIFDYEANAWLAVAAYKKIDKDIGKKGTLFRKWFDDKFKEISSFADSATGFFSYAI</sequence>
<name>A0A128EHX8_9BACT</name>
<reference evidence="1 2" key="1">
    <citation type="submission" date="2016-02" db="EMBL/GenBank/DDBJ databases">
        <authorList>
            <consortium name="Pathogen Informatics"/>
        </authorList>
    </citation>
    <scope>NUCLEOTIDE SEQUENCE [LARGE SCALE GENOMIC DNA]</scope>
    <source>
        <strain evidence="1 2">RC20</strain>
    </source>
</reference>
<dbReference type="Proteomes" id="UP000069632">
    <property type="component" value="Unassembled WGS sequence"/>
</dbReference>
<gene>
    <name evidence="1" type="ORF">ERS672216_01420</name>
</gene>
<proteinExistence type="predicted"/>